<dbReference type="GO" id="GO:0033214">
    <property type="term" value="P:siderophore-iron import into cell"/>
    <property type="evidence" value="ECO:0007669"/>
    <property type="project" value="TreeGrafter"/>
</dbReference>
<comment type="subcellular location">
    <subcellularLocation>
        <location evidence="1">Cell membrane</location>
        <topology evidence="1">Multi-pass membrane protein</topology>
    </subcellularLocation>
</comment>
<dbReference type="Pfam" id="PF01032">
    <property type="entry name" value="FecCD"/>
    <property type="match status" value="1"/>
</dbReference>
<dbReference type="PANTHER" id="PTHR30472:SF19">
    <property type="entry name" value="PETROBACTIN IMPORT SYSTEM PERMEASE PROTEIN YCLO"/>
    <property type="match status" value="1"/>
</dbReference>
<accession>A0AB94ICY4</accession>
<evidence type="ECO:0000256" key="6">
    <source>
        <dbReference type="ARBA" id="ARBA00022989"/>
    </source>
</evidence>
<dbReference type="InterPro" id="IPR037294">
    <property type="entry name" value="ABC_BtuC-like"/>
</dbReference>
<evidence type="ECO:0000256" key="8">
    <source>
        <dbReference type="SAM" id="Phobius"/>
    </source>
</evidence>
<protein>
    <submittedName>
        <fullName evidence="9">Enterobactin ABC transporter permease</fullName>
    </submittedName>
</protein>
<feature type="transmembrane region" description="Helical" evidence="8">
    <location>
        <begin position="228"/>
        <end position="247"/>
    </location>
</feature>
<evidence type="ECO:0000256" key="2">
    <source>
        <dbReference type="ARBA" id="ARBA00007935"/>
    </source>
</evidence>
<keyword evidence="6 8" id="KW-1133">Transmembrane helix</keyword>
<keyword evidence="3" id="KW-0813">Transport</keyword>
<dbReference type="Proteomes" id="UP000506160">
    <property type="component" value="Unassembled WGS sequence"/>
</dbReference>
<dbReference type="Gene3D" id="1.10.3470.10">
    <property type="entry name" value="ABC transporter involved in vitamin B12 uptake, BtuC"/>
    <property type="match status" value="1"/>
</dbReference>
<evidence type="ECO:0000256" key="7">
    <source>
        <dbReference type="ARBA" id="ARBA00023136"/>
    </source>
</evidence>
<dbReference type="RefSeq" id="WP_024495933.1">
    <property type="nucleotide sequence ID" value="NZ_AWGA01000046.1"/>
</dbReference>
<feature type="transmembrane region" description="Helical" evidence="8">
    <location>
        <begin position="147"/>
        <end position="168"/>
    </location>
</feature>
<comment type="similarity">
    <text evidence="2">Belongs to the binding-protein-dependent transport system permease family. FecCD subfamily.</text>
</comment>
<evidence type="ECO:0000256" key="5">
    <source>
        <dbReference type="ARBA" id="ARBA00022692"/>
    </source>
</evidence>
<sequence length="327" mass="36382">MQNVNNTLEQKARSLLPTQRIALLGGFALLMMVIFMTINLGSNLTYILWHRGSILLTMLVVGFAASVSTVLFQSVTHNRILTPSIMGFEALFILIQTLIIFFCPITTQFWLFSLIKFSLETVLLVGFSVVLYRWLFALVHFNINMVLMVGIILGTLFRSASALLQRLLDPNEFSVLQSRIFATFTRAAPELIIMSLVIIVIISIIIWRKRYQFDVLSLGRNQAINLGVNYSQAVTTTLLLVSILVAISTALVGPLTFLGLIVANIAYLITGSHQHRYILPIAFLLSVIALVGGQLILEYGLNMAGSLSVVLEFIGGILFIYLILKRL</sequence>
<feature type="transmembrane region" description="Helical" evidence="8">
    <location>
        <begin position="87"/>
        <end position="111"/>
    </location>
</feature>
<evidence type="ECO:0000256" key="4">
    <source>
        <dbReference type="ARBA" id="ARBA00022475"/>
    </source>
</evidence>
<name>A0AB94ICY4_9GAMM</name>
<keyword evidence="10" id="KW-1185">Reference proteome</keyword>
<keyword evidence="5 8" id="KW-0812">Transmembrane</keyword>
<evidence type="ECO:0000256" key="3">
    <source>
        <dbReference type="ARBA" id="ARBA00022448"/>
    </source>
</evidence>
<comment type="caution">
    <text evidence="9">The sequence shown here is derived from an EMBL/GenBank/DDBJ whole genome shotgun (WGS) entry which is preliminary data.</text>
</comment>
<dbReference type="SUPFAM" id="SSF81345">
    <property type="entry name" value="ABC transporter involved in vitamin B12 uptake, BtuC"/>
    <property type="match status" value="1"/>
</dbReference>
<dbReference type="GO" id="GO:0005886">
    <property type="term" value="C:plasma membrane"/>
    <property type="evidence" value="ECO:0007669"/>
    <property type="project" value="UniProtKB-SubCell"/>
</dbReference>
<feature type="transmembrane region" description="Helical" evidence="8">
    <location>
        <begin position="21"/>
        <end position="42"/>
    </location>
</feature>
<feature type="transmembrane region" description="Helical" evidence="8">
    <location>
        <begin position="277"/>
        <end position="297"/>
    </location>
</feature>
<organism evidence="9 10">
    <name type="scientific">Candidatus Schmidhempelia bombi str. Bimp</name>
    <dbReference type="NCBI Taxonomy" id="1387197"/>
    <lineage>
        <taxon>Bacteria</taxon>
        <taxon>Pseudomonadati</taxon>
        <taxon>Pseudomonadota</taxon>
        <taxon>Gammaproteobacteria</taxon>
        <taxon>Orbales</taxon>
        <taxon>Orbaceae</taxon>
        <taxon>Candidatus Schmidhempelia</taxon>
    </lineage>
</organism>
<dbReference type="GO" id="GO:0022857">
    <property type="term" value="F:transmembrane transporter activity"/>
    <property type="evidence" value="ECO:0007669"/>
    <property type="project" value="InterPro"/>
</dbReference>
<keyword evidence="4" id="KW-1003">Cell membrane</keyword>
<dbReference type="PANTHER" id="PTHR30472">
    <property type="entry name" value="FERRIC ENTEROBACTIN TRANSPORT SYSTEM PERMEASE PROTEIN"/>
    <property type="match status" value="1"/>
</dbReference>
<evidence type="ECO:0000256" key="1">
    <source>
        <dbReference type="ARBA" id="ARBA00004651"/>
    </source>
</evidence>
<feature type="transmembrane region" description="Helical" evidence="8">
    <location>
        <begin position="188"/>
        <end position="207"/>
    </location>
</feature>
<dbReference type="AlphaFoldDB" id="A0AB94ICY4"/>
<evidence type="ECO:0000313" key="9">
    <source>
        <dbReference type="EMBL" id="TEA27284.1"/>
    </source>
</evidence>
<feature type="transmembrane region" description="Helical" evidence="8">
    <location>
        <begin position="303"/>
        <end position="324"/>
    </location>
</feature>
<reference evidence="9 10" key="1">
    <citation type="journal article" date="2014" name="Appl. Environ. Microbiol.">
        <title>Genomic features of a bumble bee symbiont reflect its host environment.</title>
        <authorList>
            <person name="Martinson V.G."/>
            <person name="Magoc T."/>
            <person name="Koch H."/>
            <person name="Salzberg S.L."/>
            <person name="Moran N.A."/>
        </authorList>
    </citation>
    <scope>NUCLEOTIDE SEQUENCE [LARGE SCALE GENOMIC DNA]</scope>
    <source>
        <strain evidence="9 10">Bimp</strain>
    </source>
</reference>
<dbReference type="InterPro" id="IPR000522">
    <property type="entry name" value="ABC_transptr_permease_BtuC"/>
</dbReference>
<gene>
    <name evidence="9" type="ORF">O970_04350</name>
</gene>
<feature type="transmembrane region" description="Helical" evidence="8">
    <location>
        <begin position="117"/>
        <end position="135"/>
    </location>
</feature>
<dbReference type="EMBL" id="AWGA01000046">
    <property type="protein sequence ID" value="TEA27284.1"/>
    <property type="molecule type" value="Genomic_DNA"/>
</dbReference>
<keyword evidence="7 8" id="KW-0472">Membrane</keyword>
<proteinExistence type="inferred from homology"/>
<feature type="transmembrane region" description="Helical" evidence="8">
    <location>
        <begin position="54"/>
        <end position="75"/>
    </location>
</feature>
<feature type="transmembrane region" description="Helical" evidence="8">
    <location>
        <begin position="253"/>
        <end position="270"/>
    </location>
</feature>
<evidence type="ECO:0000313" key="10">
    <source>
        <dbReference type="Proteomes" id="UP000506160"/>
    </source>
</evidence>